<dbReference type="Proteomes" id="UP000037891">
    <property type="component" value="Unassembled WGS sequence"/>
</dbReference>
<dbReference type="PATRIC" id="fig|81035.3.peg.3795"/>
<gene>
    <name evidence="1" type="ORF">ABJ99_3550</name>
</gene>
<reference evidence="1 2" key="2">
    <citation type="submission" date="2015-10" db="EMBL/GenBank/DDBJ databases">
        <title>Comparative genomics and high-throughput reverse genetic screens identify a new phytobacterial MAMP and an Arabidopsis receptor required for immune elicitation.</title>
        <authorList>
            <person name="Mott G.A."/>
            <person name="Thakur S."/>
            <person name="Wang P.W."/>
            <person name="Desveaux D."/>
            <person name="Guttman D.S."/>
        </authorList>
    </citation>
    <scope>NUCLEOTIDE SEQUENCE [LARGE SCALE GENOMIC DNA]</scope>
    <source>
        <strain evidence="1 2">0788_9</strain>
    </source>
</reference>
<sequence>MPVDRQAAVLDRLLQPPVAALGDVQLVRVQQGLPATQFAGHRACVFRIIERHVPHLNPTLAQRLGKMTHGTEDQRDFLRMMRHMTRLLHHLDQQDRVVLGVQVLQGSEVEGELVAEDEMEAMGLGHEAESLSIKSA</sequence>
<accession>A0A0N0XAR1</accession>
<evidence type="ECO:0000313" key="2">
    <source>
        <dbReference type="Proteomes" id="UP000037891"/>
    </source>
</evidence>
<dbReference type="AlphaFoldDB" id="A0A0N0XAR1"/>
<organism evidence="1 2">
    <name type="scientific">Pseudomonas syringae pv. cilantro</name>
    <dbReference type="NCBI Taxonomy" id="81035"/>
    <lineage>
        <taxon>Bacteria</taxon>
        <taxon>Pseudomonadati</taxon>
        <taxon>Pseudomonadota</taxon>
        <taxon>Gammaproteobacteria</taxon>
        <taxon>Pseudomonadales</taxon>
        <taxon>Pseudomonadaceae</taxon>
        <taxon>Pseudomonas</taxon>
        <taxon>Pseudomonas syringae</taxon>
    </lineage>
</organism>
<protein>
    <submittedName>
        <fullName evidence="1">Uncharacterized protein</fullName>
    </submittedName>
</protein>
<evidence type="ECO:0000313" key="1">
    <source>
        <dbReference type="EMBL" id="KPC28393.1"/>
    </source>
</evidence>
<name>A0A0N0XAR1_PSESX</name>
<dbReference type="EMBL" id="LGLN01000065">
    <property type="protein sequence ID" value="KPC28393.1"/>
    <property type="molecule type" value="Genomic_DNA"/>
</dbReference>
<reference evidence="1 2" key="1">
    <citation type="submission" date="2015-07" db="EMBL/GenBank/DDBJ databases">
        <authorList>
            <person name="Noorani M."/>
        </authorList>
    </citation>
    <scope>NUCLEOTIDE SEQUENCE [LARGE SCALE GENOMIC DNA]</scope>
    <source>
        <strain evidence="1 2">0788_9</strain>
    </source>
</reference>
<comment type="caution">
    <text evidence="1">The sequence shown here is derived from an EMBL/GenBank/DDBJ whole genome shotgun (WGS) entry which is preliminary data.</text>
</comment>
<proteinExistence type="predicted"/>